<dbReference type="AlphaFoldDB" id="A0A1T4QFX4"/>
<evidence type="ECO:0000313" key="1">
    <source>
        <dbReference type="EMBL" id="SKA02546.1"/>
    </source>
</evidence>
<dbReference type="Proteomes" id="UP000189933">
    <property type="component" value="Unassembled WGS sequence"/>
</dbReference>
<accession>A0A1T4QFX4</accession>
<protein>
    <submittedName>
        <fullName evidence="1">Uncharacterized protein</fullName>
    </submittedName>
</protein>
<gene>
    <name evidence="1" type="ORF">SAMN02745885_01655</name>
</gene>
<name>A0A1T4QFX4_9FIRM</name>
<proteinExistence type="predicted"/>
<dbReference type="OrthoDB" id="9963258at2"/>
<dbReference type="RefSeq" id="WP_159071964.1">
    <property type="nucleotide sequence ID" value="NZ_FUXM01000018.1"/>
</dbReference>
<organism evidence="1 2">
    <name type="scientific">Carboxydocella sporoproducens DSM 16521</name>
    <dbReference type="NCBI Taxonomy" id="1121270"/>
    <lineage>
        <taxon>Bacteria</taxon>
        <taxon>Bacillati</taxon>
        <taxon>Bacillota</taxon>
        <taxon>Clostridia</taxon>
        <taxon>Eubacteriales</taxon>
        <taxon>Clostridiales Family XVI. Incertae Sedis</taxon>
        <taxon>Carboxydocella</taxon>
    </lineage>
</organism>
<reference evidence="2" key="1">
    <citation type="submission" date="2017-02" db="EMBL/GenBank/DDBJ databases">
        <authorList>
            <person name="Varghese N."/>
            <person name="Submissions S."/>
        </authorList>
    </citation>
    <scope>NUCLEOTIDE SEQUENCE [LARGE SCALE GENOMIC DNA]</scope>
    <source>
        <strain evidence="2">DSM 16521</strain>
    </source>
</reference>
<sequence length="50" mass="5634">MKYVAMTGLEYNGKRVEEGEIVDDLPRKSVKWLLEQGLVRPAEPDEGGET</sequence>
<keyword evidence="2" id="KW-1185">Reference proteome</keyword>
<evidence type="ECO:0000313" key="2">
    <source>
        <dbReference type="Proteomes" id="UP000189933"/>
    </source>
</evidence>
<dbReference type="EMBL" id="FUXM01000018">
    <property type="protein sequence ID" value="SKA02546.1"/>
    <property type="molecule type" value="Genomic_DNA"/>
</dbReference>